<dbReference type="EMBL" id="FNQC01000049">
    <property type="protein sequence ID" value="SDZ59737.1"/>
    <property type="molecule type" value="Genomic_DNA"/>
</dbReference>
<protein>
    <recommendedName>
        <fullName evidence="3">COX assembly mitochondrial protein</fullName>
    </recommendedName>
</protein>
<keyword evidence="2" id="KW-1185">Reference proteome</keyword>
<evidence type="ECO:0008006" key="3">
    <source>
        <dbReference type="Google" id="ProtNLM"/>
    </source>
</evidence>
<dbReference type="Proteomes" id="UP000199663">
    <property type="component" value="Unassembled WGS sequence"/>
</dbReference>
<comment type="caution">
    <text evidence="1">The sequence shown here is derived from an EMBL/GenBank/DDBJ whole genome shotgun (WGS) entry which is preliminary data.</text>
</comment>
<sequence length="44" mass="5148">MFLAFDPLFWECKDATLFSDCKAAFDNNLTKCQNKLIINPKKYT</sequence>
<accession>A0A1H3UBR5</accession>
<evidence type="ECO:0000313" key="2">
    <source>
        <dbReference type="Proteomes" id="UP000199663"/>
    </source>
</evidence>
<name>A0A1H3UBR5_9BACT</name>
<organism evidence="1 2">
    <name type="scientific">Rhodonellum ikkaensis</name>
    <dbReference type="NCBI Taxonomy" id="336829"/>
    <lineage>
        <taxon>Bacteria</taxon>
        <taxon>Pseudomonadati</taxon>
        <taxon>Bacteroidota</taxon>
        <taxon>Cytophagia</taxon>
        <taxon>Cytophagales</taxon>
        <taxon>Cytophagaceae</taxon>
        <taxon>Rhodonellum</taxon>
    </lineage>
</organism>
<gene>
    <name evidence="1" type="ORF">SAMN05444412_1492</name>
</gene>
<proteinExistence type="predicted"/>
<reference evidence="1 2" key="1">
    <citation type="submission" date="2016-10" db="EMBL/GenBank/DDBJ databases">
        <authorList>
            <person name="Varghese N."/>
            <person name="Submissions S."/>
        </authorList>
    </citation>
    <scope>NUCLEOTIDE SEQUENCE [LARGE SCALE GENOMIC DNA]</scope>
    <source>
        <strain evidence="1 2">DSM 17997</strain>
    </source>
</reference>
<evidence type="ECO:0000313" key="1">
    <source>
        <dbReference type="EMBL" id="SDZ59737.1"/>
    </source>
</evidence>